<evidence type="ECO:0000313" key="3">
    <source>
        <dbReference type="EMBL" id="MER6613312.1"/>
    </source>
</evidence>
<feature type="region of interest" description="Disordered" evidence="1">
    <location>
        <begin position="133"/>
        <end position="158"/>
    </location>
</feature>
<dbReference type="Proteomes" id="UP001445472">
    <property type="component" value="Unassembled WGS sequence"/>
</dbReference>
<reference evidence="3 4" key="1">
    <citation type="submission" date="2024-06" db="EMBL/GenBank/DDBJ databases">
        <title>The Natural Products Discovery Center: Release of the First 8490 Sequenced Strains for Exploring Actinobacteria Biosynthetic Diversity.</title>
        <authorList>
            <person name="Kalkreuter E."/>
            <person name="Kautsar S.A."/>
            <person name="Yang D."/>
            <person name="Bader C.D."/>
            <person name="Teijaro C.N."/>
            <person name="Fluegel L."/>
            <person name="Davis C.M."/>
            <person name="Simpson J.R."/>
            <person name="Lauterbach L."/>
            <person name="Steele A.D."/>
            <person name="Gui C."/>
            <person name="Meng S."/>
            <person name="Li G."/>
            <person name="Viehrig K."/>
            <person name="Ye F."/>
            <person name="Su P."/>
            <person name="Kiefer A.F."/>
            <person name="Nichols A."/>
            <person name="Cepeda A.J."/>
            <person name="Yan W."/>
            <person name="Fan B."/>
            <person name="Jiang Y."/>
            <person name="Adhikari A."/>
            <person name="Zheng C.-J."/>
            <person name="Schuster L."/>
            <person name="Cowan T.M."/>
            <person name="Smanski M.J."/>
            <person name="Chevrette M.G."/>
            <person name="De Carvalho L.P.S."/>
            <person name="Shen B."/>
        </authorList>
    </citation>
    <scope>NUCLEOTIDE SEQUENCE [LARGE SCALE GENOMIC DNA]</scope>
    <source>
        <strain evidence="3 4">NPDC000837</strain>
    </source>
</reference>
<gene>
    <name evidence="3" type="ORF">ABT276_07995</name>
</gene>
<feature type="region of interest" description="Disordered" evidence="1">
    <location>
        <begin position="354"/>
        <end position="392"/>
    </location>
</feature>
<feature type="transmembrane region" description="Helical" evidence="2">
    <location>
        <begin position="91"/>
        <end position="108"/>
    </location>
</feature>
<keyword evidence="4" id="KW-1185">Reference proteome</keyword>
<keyword evidence="2" id="KW-1133">Transmembrane helix</keyword>
<feature type="region of interest" description="Disordered" evidence="1">
    <location>
        <begin position="43"/>
        <end position="85"/>
    </location>
</feature>
<evidence type="ECO:0000256" key="1">
    <source>
        <dbReference type="SAM" id="MobiDB-lite"/>
    </source>
</evidence>
<evidence type="ECO:0000256" key="2">
    <source>
        <dbReference type="SAM" id="Phobius"/>
    </source>
</evidence>
<dbReference type="EMBL" id="JBEPBX010000005">
    <property type="protein sequence ID" value="MER6613312.1"/>
    <property type="molecule type" value="Genomic_DNA"/>
</dbReference>
<evidence type="ECO:0000313" key="4">
    <source>
        <dbReference type="Proteomes" id="UP001445472"/>
    </source>
</evidence>
<keyword evidence="2" id="KW-0472">Membrane</keyword>
<proteinExistence type="predicted"/>
<feature type="compositionally biased region" description="Basic and acidic residues" evidence="1">
    <location>
        <begin position="372"/>
        <end position="385"/>
    </location>
</feature>
<protein>
    <submittedName>
        <fullName evidence="3">Uncharacterized protein</fullName>
    </submittedName>
</protein>
<feature type="compositionally biased region" description="Basic and acidic residues" evidence="1">
    <location>
        <begin position="356"/>
        <end position="365"/>
    </location>
</feature>
<organism evidence="3 4">
    <name type="scientific">Streptomyces xantholiticus</name>
    <dbReference type="NCBI Taxonomy" id="68285"/>
    <lineage>
        <taxon>Bacteria</taxon>
        <taxon>Bacillati</taxon>
        <taxon>Actinomycetota</taxon>
        <taxon>Actinomycetes</taxon>
        <taxon>Kitasatosporales</taxon>
        <taxon>Streptomycetaceae</taxon>
        <taxon>Streptomyces</taxon>
    </lineage>
</organism>
<comment type="caution">
    <text evidence="3">The sequence shown here is derived from an EMBL/GenBank/DDBJ whole genome shotgun (WGS) entry which is preliminary data.</text>
</comment>
<accession>A0ABV1USR7</accession>
<name>A0ABV1USR7_9ACTN</name>
<dbReference type="RefSeq" id="WP_351975465.1">
    <property type="nucleotide sequence ID" value="NZ_JBEPBX010000005.1"/>
</dbReference>
<keyword evidence="2" id="KW-0812">Transmembrane</keyword>
<sequence>MSKDEPEKKHVSDEEWARFVRDAEAGADAPKEPSARARMVTERLRAQDAEAARQGGRRWGRKPKEPAQPPGWRTGPAWQEMNGTKARRKRVTSAVAVLALIGLAVVAVRPELVTDHLPDGGESDVAAAPLAPETARPTTAPSEDVFPDTPTLKEPFRGSPALRWADGAAGIVVPEAKAVGGMSKKQVAHALKSVKNFLVAANLDPATLRGEYPKAALELLDPLQKDGRGAMEKALAAPGKDRDPLALFSRFDPADVRLVGDVVKTRGRMAFGKGERSGIVEVWTDYTFVYPLAQAMPGSTEVARTIVRREITFALYDPARTAVTPGKLTVHEMASSLGNSDCFTKERTGYLQPEFLADRIGEPERTGPSGDPYDRSKDLNDRPEECGTVTRT</sequence>